<evidence type="ECO:0000313" key="1">
    <source>
        <dbReference type="EMBL" id="BBO84752.1"/>
    </source>
</evidence>
<gene>
    <name evidence="1" type="ORF">DSCO28_53180</name>
</gene>
<reference evidence="1 2" key="1">
    <citation type="submission" date="2019-11" db="EMBL/GenBank/DDBJ databases">
        <title>Comparative genomics of hydrocarbon-degrading Desulfosarcina strains.</title>
        <authorList>
            <person name="Watanabe M."/>
            <person name="Kojima H."/>
            <person name="Fukui M."/>
        </authorList>
    </citation>
    <scope>NUCLEOTIDE SEQUENCE [LARGE SCALE GENOMIC DNA]</scope>
    <source>
        <strain evidence="1 2">28bB2T</strain>
    </source>
</reference>
<evidence type="ECO:0000313" key="2">
    <source>
        <dbReference type="Proteomes" id="UP000425960"/>
    </source>
</evidence>
<organism evidence="1 2">
    <name type="scientific">Desulfosarcina ovata subsp. sediminis</name>
    <dbReference type="NCBI Taxonomy" id="885957"/>
    <lineage>
        <taxon>Bacteria</taxon>
        <taxon>Pseudomonadati</taxon>
        <taxon>Thermodesulfobacteriota</taxon>
        <taxon>Desulfobacteria</taxon>
        <taxon>Desulfobacterales</taxon>
        <taxon>Desulfosarcinaceae</taxon>
        <taxon>Desulfosarcina</taxon>
    </lineage>
</organism>
<dbReference type="EMBL" id="AP021876">
    <property type="protein sequence ID" value="BBO84752.1"/>
    <property type="molecule type" value="Genomic_DNA"/>
</dbReference>
<accession>A0A5K7ZWX4</accession>
<name>A0A5K7ZWX4_9BACT</name>
<sequence>MKINPINSNMNSTTIDNAILGKRTVQYPPPLHTLSVSKISADFPSTFGNDNFPFNIRPI</sequence>
<dbReference type="KEGG" id="dov:DSCO28_53180"/>
<protein>
    <submittedName>
        <fullName evidence="1">Uncharacterized protein</fullName>
    </submittedName>
</protein>
<dbReference type="AlphaFoldDB" id="A0A5K7ZWX4"/>
<proteinExistence type="predicted"/>
<dbReference type="Proteomes" id="UP000425960">
    <property type="component" value="Chromosome"/>
</dbReference>